<protein>
    <submittedName>
        <fullName evidence="1">Uncharacterized protein</fullName>
    </submittedName>
</protein>
<name>A0A834EA89_9CHIR</name>
<organism evidence="1 2">
    <name type="scientific">Phyllostomus discolor</name>
    <name type="common">pale spear-nosed bat</name>
    <dbReference type="NCBI Taxonomy" id="89673"/>
    <lineage>
        <taxon>Eukaryota</taxon>
        <taxon>Metazoa</taxon>
        <taxon>Chordata</taxon>
        <taxon>Craniata</taxon>
        <taxon>Vertebrata</taxon>
        <taxon>Euteleostomi</taxon>
        <taxon>Mammalia</taxon>
        <taxon>Eutheria</taxon>
        <taxon>Laurasiatheria</taxon>
        <taxon>Chiroptera</taxon>
        <taxon>Yangochiroptera</taxon>
        <taxon>Phyllostomidae</taxon>
        <taxon>Phyllostominae</taxon>
        <taxon>Phyllostomus</taxon>
    </lineage>
</organism>
<proteinExistence type="predicted"/>
<reference evidence="1 2" key="1">
    <citation type="journal article" date="2020" name="Nature">
        <title>Six reference-quality genomes reveal evolution of bat adaptations.</title>
        <authorList>
            <person name="Jebb D."/>
            <person name="Huang Z."/>
            <person name="Pippel M."/>
            <person name="Hughes G.M."/>
            <person name="Lavrichenko K."/>
            <person name="Devanna P."/>
            <person name="Winkler S."/>
            <person name="Jermiin L.S."/>
            <person name="Skirmuntt E.C."/>
            <person name="Katzourakis A."/>
            <person name="Burkitt-Gray L."/>
            <person name="Ray D.A."/>
            <person name="Sullivan K.A.M."/>
            <person name="Roscito J.G."/>
            <person name="Kirilenko B.M."/>
            <person name="Davalos L.M."/>
            <person name="Corthals A.P."/>
            <person name="Power M.L."/>
            <person name="Jones G."/>
            <person name="Ransome R.D."/>
            <person name="Dechmann D.K.N."/>
            <person name="Locatelli A.G."/>
            <person name="Puechmaille S.J."/>
            <person name="Fedrigo O."/>
            <person name="Jarvis E.D."/>
            <person name="Hiller M."/>
            <person name="Vernes S.C."/>
            <person name="Myers E.W."/>
            <person name="Teeling E.C."/>
        </authorList>
    </citation>
    <scope>NUCLEOTIDE SEQUENCE [LARGE SCALE GENOMIC DNA]</scope>
    <source>
        <strain evidence="1">Bat1K_MPI-CBG_1</strain>
    </source>
</reference>
<dbReference type="Proteomes" id="UP000664940">
    <property type="component" value="Unassembled WGS sequence"/>
</dbReference>
<comment type="caution">
    <text evidence="1">The sequence shown here is derived from an EMBL/GenBank/DDBJ whole genome shotgun (WGS) entry which is preliminary data.</text>
</comment>
<sequence length="126" mass="13707">MGLSGCPAGREVHVVTLISVWAALPLPPPPPPTSLPLMPDGRLPSACSQTPHAALDLLLLRPASPPSLSSILWVDFMRAINPSWEKGLRLYFCSPRTEVLQVSHQYKIADPSRIASPWELVAKINP</sequence>
<accession>A0A834EA89</accession>
<evidence type="ECO:0000313" key="2">
    <source>
        <dbReference type="Proteomes" id="UP000664940"/>
    </source>
</evidence>
<dbReference type="EMBL" id="JABVXQ010000005">
    <property type="protein sequence ID" value="KAF6109491.1"/>
    <property type="molecule type" value="Genomic_DNA"/>
</dbReference>
<evidence type="ECO:0000313" key="1">
    <source>
        <dbReference type="EMBL" id="KAF6109491.1"/>
    </source>
</evidence>
<dbReference type="AlphaFoldDB" id="A0A834EA89"/>
<gene>
    <name evidence="1" type="ORF">HJG60_010766</name>
</gene>